<evidence type="ECO:0000259" key="1">
    <source>
        <dbReference type="PROSITE" id="PS50878"/>
    </source>
</evidence>
<evidence type="ECO:0000313" key="2">
    <source>
        <dbReference type="EMBL" id="GBP43922.1"/>
    </source>
</evidence>
<dbReference type="PROSITE" id="PS50878">
    <property type="entry name" value="RT_POL"/>
    <property type="match status" value="1"/>
</dbReference>
<dbReference type="InterPro" id="IPR000477">
    <property type="entry name" value="RT_dom"/>
</dbReference>
<dbReference type="AlphaFoldDB" id="A0A4C1W045"/>
<comment type="caution">
    <text evidence="2">The sequence shown here is derived from an EMBL/GenBank/DDBJ whole genome shotgun (WGS) entry which is preliminary data.</text>
</comment>
<keyword evidence="3" id="KW-1185">Reference proteome</keyword>
<organism evidence="2 3">
    <name type="scientific">Eumeta variegata</name>
    <name type="common">Bagworm moth</name>
    <name type="synonym">Eumeta japonica</name>
    <dbReference type="NCBI Taxonomy" id="151549"/>
    <lineage>
        <taxon>Eukaryota</taxon>
        <taxon>Metazoa</taxon>
        <taxon>Ecdysozoa</taxon>
        <taxon>Arthropoda</taxon>
        <taxon>Hexapoda</taxon>
        <taxon>Insecta</taxon>
        <taxon>Pterygota</taxon>
        <taxon>Neoptera</taxon>
        <taxon>Endopterygota</taxon>
        <taxon>Lepidoptera</taxon>
        <taxon>Glossata</taxon>
        <taxon>Ditrysia</taxon>
        <taxon>Tineoidea</taxon>
        <taxon>Psychidae</taxon>
        <taxon>Oiketicinae</taxon>
        <taxon>Eumeta</taxon>
    </lineage>
</organism>
<dbReference type="Proteomes" id="UP000299102">
    <property type="component" value="Unassembled WGS sequence"/>
</dbReference>
<dbReference type="OrthoDB" id="6627393at2759"/>
<dbReference type="EMBL" id="BGZK01000444">
    <property type="protein sequence ID" value="GBP43922.1"/>
    <property type="molecule type" value="Genomic_DNA"/>
</dbReference>
<dbReference type="Pfam" id="PF00078">
    <property type="entry name" value="RVT_1"/>
    <property type="match status" value="1"/>
</dbReference>
<protein>
    <recommendedName>
        <fullName evidence="1">Reverse transcriptase domain-containing protein</fullName>
    </recommendedName>
</protein>
<feature type="domain" description="Reverse transcriptase" evidence="1">
    <location>
        <begin position="1"/>
        <end position="133"/>
    </location>
</feature>
<gene>
    <name evidence="2" type="ORF">EVAR_41779_1</name>
</gene>
<evidence type="ECO:0000313" key="3">
    <source>
        <dbReference type="Proteomes" id="UP000299102"/>
    </source>
</evidence>
<proteinExistence type="predicted"/>
<accession>A0A4C1W045</accession>
<reference evidence="2 3" key="1">
    <citation type="journal article" date="2019" name="Commun. Biol.">
        <title>The bagworm genome reveals a unique fibroin gene that provides high tensile strength.</title>
        <authorList>
            <person name="Kono N."/>
            <person name="Nakamura H."/>
            <person name="Ohtoshi R."/>
            <person name="Tomita M."/>
            <person name="Numata K."/>
            <person name="Arakawa K."/>
        </authorList>
    </citation>
    <scope>NUCLEOTIDE SEQUENCE [LARGE SCALE GENOMIC DNA]</scope>
</reference>
<name>A0A4C1W045_EUMVA</name>
<sequence>MLQKFSSLKRIFQKLRKVWPRDPNVYLRFQRHTLSMEYIAVPKNVQHVLDFDGVTGAIGHVNTHSSKRRVKARVPQGSTLSPLLYSTYTNDIPRPLSGIQLALFAYDTALYLRGHTESSIYPPIQRAIDELAR</sequence>